<evidence type="ECO:0000256" key="4">
    <source>
        <dbReference type="ARBA" id="ARBA00023040"/>
    </source>
</evidence>
<keyword evidence="5 8" id="KW-0472">Membrane</keyword>
<evidence type="ECO:0000313" key="11">
    <source>
        <dbReference type="Proteomes" id="UP001283361"/>
    </source>
</evidence>
<keyword evidence="2 8" id="KW-0812">Transmembrane</keyword>
<evidence type="ECO:0000259" key="9">
    <source>
        <dbReference type="PROSITE" id="PS50262"/>
    </source>
</evidence>
<evidence type="ECO:0000256" key="6">
    <source>
        <dbReference type="ARBA" id="ARBA00023170"/>
    </source>
</evidence>
<feature type="transmembrane region" description="Helical" evidence="8">
    <location>
        <begin position="343"/>
        <end position="369"/>
    </location>
</feature>
<dbReference type="Proteomes" id="UP001283361">
    <property type="component" value="Unassembled WGS sequence"/>
</dbReference>
<feature type="transmembrane region" description="Helical" evidence="8">
    <location>
        <begin position="84"/>
        <end position="106"/>
    </location>
</feature>
<proteinExistence type="predicted"/>
<keyword evidence="3 8" id="KW-1133">Transmembrane helix</keyword>
<dbReference type="InterPro" id="IPR017452">
    <property type="entry name" value="GPCR_Rhodpsn_7TM"/>
</dbReference>
<evidence type="ECO:0000256" key="8">
    <source>
        <dbReference type="SAM" id="Phobius"/>
    </source>
</evidence>
<dbReference type="Pfam" id="PF00001">
    <property type="entry name" value="7tm_1"/>
    <property type="match status" value="1"/>
</dbReference>
<evidence type="ECO:0000256" key="3">
    <source>
        <dbReference type="ARBA" id="ARBA00022989"/>
    </source>
</evidence>
<dbReference type="EMBL" id="JAWDGP010000074">
    <property type="protein sequence ID" value="KAK3803963.1"/>
    <property type="molecule type" value="Genomic_DNA"/>
</dbReference>
<feature type="transmembrane region" description="Helical" evidence="8">
    <location>
        <begin position="220"/>
        <end position="246"/>
    </location>
</feature>
<accession>A0AAE1BCU5</accession>
<comment type="caution">
    <text evidence="10">The sequence shown here is derived from an EMBL/GenBank/DDBJ whole genome shotgun (WGS) entry which is preliminary data.</text>
</comment>
<dbReference type="SUPFAM" id="SSF81321">
    <property type="entry name" value="Family A G protein-coupled receptor-like"/>
    <property type="match status" value="1"/>
</dbReference>
<gene>
    <name evidence="10" type="ORF">RRG08_057867</name>
</gene>
<keyword evidence="7" id="KW-0807">Transducer</keyword>
<dbReference type="Gene3D" id="1.20.1070.10">
    <property type="entry name" value="Rhodopsin 7-helix transmembrane proteins"/>
    <property type="match status" value="1"/>
</dbReference>
<dbReference type="PROSITE" id="PS50262">
    <property type="entry name" value="G_PROTEIN_RECEP_F1_2"/>
    <property type="match status" value="1"/>
</dbReference>
<name>A0AAE1BCU5_9GAST</name>
<keyword evidence="6" id="KW-0675">Receptor</keyword>
<feature type="domain" description="G-protein coupled receptors family 1 profile" evidence="9">
    <location>
        <begin position="63"/>
        <end position="366"/>
    </location>
</feature>
<protein>
    <recommendedName>
        <fullName evidence="9">G-protein coupled receptors family 1 profile domain-containing protein</fullName>
    </recommendedName>
</protein>
<comment type="subcellular location">
    <subcellularLocation>
        <location evidence="1">Membrane</location>
        <topology evidence="1">Multi-pass membrane protein</topology>
    </subcellularLocation>
</comment>
<feature type="transmembrane region" description="Helical" evidence="8">
    <location>
        <begin position="132"/>
        <end position="156"/>
    </location>
</feature>
<evidence type="ECO:0000256" key="5">
    <source>
        <dbReference type="ARBA" id="ARBA00023136"/>
    </source>
</evidence>
<sequence length="392" mass="43434">MENTNVNKDPPAFAALLNDTSSADSISNMSFVIVQFISQQAYDNFFFVTMILNEGICMIGVITNIINIIVFVKLGLRETTSISMLSLAVSDLLATACGLWSNLLYLPQFPSFGLPLRTDEIFLVTGGTTRQFLARTSALITTFITAERCLCVILPLKVKTLVTRTRTIVAMVTIFTITVGPSLMIYGNYRIGWYFYADVNRTLLGAPYVDGEVNNIVDRIIFSVFGTFIPQFSFVSTCVCTVYLVIHLRRAANFRKRHASATVSGTQTTMPQVRAGAHEVDRHDARGANSIPTSQTISKEDRVARTVIVVATAFIVCFFPGSVAFLLYIAVPGFTLYGVYGQLFVLVFNVSYLTEPINCSINLLIYYLMGTNFRNQVKQMFGGVKKDSPEKV</sequence>
<dbReference type="PRINTS" id="PR00237">
    <property type="entry name" value="GPCRRHODOPSN"/>
</dbReference>
<dbReference type="AlphaFoldDB" id="A0AAE1BCU5"/>
<keyword evidence="4" id="KW-0297">G-protein coupled receptor</keyword>
<evidence type="ECO:0000256" key="7">
    <source>
        <dbReference type="ARBA" id="ARBA00023224"/>
    </source>
</evidence>
<dbReference type="GO" id="GO:0005886">
    <property type="term" value="C:plasma membrane"/>
    <property type="evidence" value="ECO:0007669"/>
    <property type="project" value="TreeGrafter"/>
</dbReference>
<feature type="transmembrane region" description="Helical" evidence="8">
    <location>
        <begin position="45"/>
        <end position="72"/>
    </location>
</feature>
<evidence type="ECO:0000313" key="10">
    <source>
        <dbReference type="EMBL" id="KAK3803963.1"/>
    </source>
</evidence>
<dbReference type="InterPro" id="IPR000276">
    <property type="entry name" value="GPCR_Rhodpsn"/>
</dbReference>
<keyword evidence="11" id="KW-1185">Reference proteome</keyword>
<organism evidence="10 11">
    <name type="scientific">Elysia crispata</name>
    <name type="common">lettuce slug</name>
    <dbReference type="NCBI Taxonomy" id="231223"/>
    <lineage>
        <taxon>Eukaryota</taxon>
        <taxon>Metazoa</taxon>
        <taxon>Spiralia</taxon>
        <taxon>Lophotrochozoa</taxon>
        <taxon>Mollusca</taxon>
        <taxon>Gastropoda</taxon>
        <taxon>Heterobranchia</taxon>
        <taxon>Euthyneura</taxon>
        <taxon>Panpulmonata</taxon>
        <taxon>Sacoglossa</taxon>
        <taxon>Placobranchoidea</taxon>
        <taxon>Plakobranchidae</taxon>
        <taxon>Elysia</taxon>
    </lineage>
</organism>
<feature type="transmembrane region" description="Helical" evidence="8">
    <location>
        <begin position="307"/>
        <end position="331"/>
    </location>
</feature>
<reference evidence="10" key="1">
    <citation type="journal article" date="2023" name="G3 (Bethesda)">
        <title>A reference genome for the long-term kleptoplast-retaining sea slug Elysia crispata morphotype clarki.</title>
        <authorList>
            <person name="Eastman K.E."/>
            <person name="Pendleton A.L."/>
            <person name="Shaikh M.A."/>
            <person name="Suttiyut T."/>
            <person name="Ogas R."/>
            <person name="Tomko P."/>
            <person name="Gavelis G."/>
            <person name="Widhalm J.R."/>
            <person name="Wisecaver J.H."/>
        </authorList>
    </citation>
    <scope>NUCLEOTIDE SEQUENCE</scope>
    <source>
        <strain evidence="10">ECLA1</strain>
    </source>
</reference>
<evidence type="ECO:0000256" key="2">
    <source>
        <dbReference type="ARBA" id="ARBA00022692"/>
    </source>
</evidence>
<dbReference type="GO" id="GO:0004930">
    <property type="term" value="F:G protein-coupled receptor activity"/>
    <property type="evidence" value="ECO:0007669"/>
    <property type="project" value="UniProtKB-KW"/>
</dbReference>
<feature type="transmembrane region" description="Helical" evidence="8">
    <location>
        <begin position="168"/>
        <end position="186"/>
    </location>
</feature>
<evidence type="ECO:0000256" key="1">
    <source>
        <dbReference type="ARBA" id="ARBA00004141"/>
    </source>
</evidence>
<dbReference type="PANTHER" id="PTHR24243:SF233">
    <property type="entry name" value="THYROTROPIN-RELEASING HORMONE RECEPTOR"/>
    <property type="match status" value="1"/>
</dbReference>
<dbReference type="PANTHER" id="PTHR24243">
    <property type="entry name" value="G-PROTEIN COUPLED RECEPTOR"/>
    <property type="match status" value="1"/>
</dbReference>